<protein>
    <submittedName>
        <fullName evidence="2">Uncharacterized protein</fullName>
    </submittedName>
</protein>
<evidence type="ECO:0000313" key="3">
    <source>
        <dbReference type="Proteomes" id="UP000094527"/>
    </source>
</evidence>
<evidence type="ECO:0000313" key="2">
    <source>
        <dbReference type="EMBL" id="ODN04931.1"/>
    </source>
</evidence>
<organism evidence="2 3">
    <name type="scientific">Orchesella cincta</name>
    <name type="common">Springtail</name>
    <name type="synonym">Podura cincta</name>
    <dbReference type="NCBI Taxonomy" id="48709"/>
    <lineage>
        <taxon>Eukaryota</taxon>
        <taxon>Metazoa</taxon>
        <taxon>Ecdysozoa</taxon>
        <taxon>Arthropoda</taxon>
        <taxon>Hexapoda</taxon>
        <taxon>Collembola</taxon>
        <taxon>Entomobryomorpha</taxon>
        <taxon>Entomobryoidea</taxon>
        <taxon>Orchesellidae</taxon>
        <taxon>Orchesellinae</taxon>
        <taxon>Orchesella</taxon>
    </lineage>
</organism>
<dbReference type="EMBL" id="LJIJ01000033">
    <property type="protein sequence ID" value="ODN04931.1"/>
    <property type="molecule type" value="Genomic_DNA"/>
</dbReference>
<name>A0A1D2NI59_ORCCI</name>
<dbReference type="AlphaFoldDB" id="A0A1D2NI59"/>
<evidence type="ECO:0000256" key="1">
    <source>
        <dbReference type="SAM" id="SignalP"/>
    </source>
</evidence>
<dbReference type="Proteomes" id="UP000094527">
    <property type="component" value="Unassembled WGS sequence"/>
</dbReference>
<gene>
    <name evidence="2" type="ORF">Ocin01_01769</name>
</gene>
<keyword evidence="3" id="KW-1185">Reference proteome</keyword>
<reference evidence="2 3" key="1">
    <citation type="journal article" date="2016" name="Genome Biol. Evol.">
        <title>Gene Family Evolution Reflects Adaptation to Soil Environmental Stressors in the Genome of the Collembolan Orchesella cincta.</title>
        <authorList>
            <person name="Faddeeva-Vakhrusheva A."/>
            <person name="Derks M.F."/>
            <person name="Anvar S.Y."/>
            <person name="Agamennone V."/>
            <person name="Suring W."/>
            <person name="Smit S."/>
            <person name="van Straalen N.M."/>
            <person name="Roelofs D."/>
        </authorList>
    </citation>
    <scope>NUCLEOTIDE SEQUENCE [LARGE SCALE GENOMIC DNA]</scope>
    <source>
        <tissue evidence="2">Mixed pool</tissue>
    </source>
</reference>
<accession>A0A1D2NI59</accession>
<feature type="signal peptide" evidence="1">
    <location>
        <begin position="1"/>
        <end position="22"/>
    </location>
</feature>
<keyword evidence="1" id="KW-0732">Signal</keyword>
<proteinExistence type="predicted"/>
<feature type="chain" id="PRO_5008905594" evidence="1">
    <location>
        <begin position="23"/>
        <end position="90"/>
    </location>
</feature>
<sequence length="90" mass="9863">MKFLSFLICTIVFLVAFHETKAVDMAVDKQETLAGTQTPAAAPALDSLNVAEVSPTGTIDEFGSAPRNEHEREIDFEQIIFHGKRRSQAG</sequence>
<comment type="caution">
    <text evidence="2">The sequence shown here is derived from an EMBL/GenBank/DDBJ whole genome shotgun (WGS) entry which is preliminary data.</text>
</comment>